<accession>A0A818Q0B0</accession>
<dbReference type="Proteomes" id="UP000663869">
    <property type="component" value="Unassembled WGS sequence"/>
</dbReference>
<organism evidence="1 3">
    <name type="scientific">Rotaria socialis</name>
    <dbReference type="NCBI Taxonomy" id="392032"/>
    <lineage>
        <taxon>Eukaryota</taxon>
        <taxon>Metazoa</taxon>
        <taxon>Spiralia</taxon>
        <taxon>Gnathifera</taxon>
        <taxon>Rotifera</taxon>
        <taxon>Eurotatoria</taxon>
        <taxon>Bdelloidea</taxon>
        <taxon>Philodinida</taxon>
        <taxon>Philodinidae</taxon>
        <taxon>Rotaria</taxon>
    </lineage>
</organism>
<dbReference type="EMBL" id="CAJOBQ010002896">
    <property type="protein sequence ID" value="CAF4584214.1"/>
    <property type="molecule type" value="Genomic_DNA"/>
</dbReference>
<name>A0A818Q0B0_9BILA</name>
<evidence type="ECO:0000313" key="3">
    <source>
        <dbReference type="Proteomes" id="UP000663869"/>
    </source>
</evidence>
<reference evidence="1" key="1">
    <citation type="submission" date="2021-02" db="EMBL/GenBank/DDBJ databases">
        <authorList>
            <person name="Nowell W R."/>
        </authorList>
    </citation>
    <scope>NUCLEOTIDE SEQUENCE</scope>
</reference>
<evidence type="ECO:0000313" key="1">
    <source>
        <dbReference type="EMBL" id="CAF3632641.1"/>
    </source>
</evidence>
<sequence>MASSLENNLKNLCYPLTSIEMASTLQQLNIRINNFAPRRIHHITYILNRIFETKFSMEQIKIRLENWELILPIYKYFYNYYIRPDGQKMLTIHPDDEVFIVFSNYGYEKRLLMQIDSDILFKHCGFSKCTNAFNHLNYKFEKKEEELMDRFHLQKTWFLWRLGNFCITENFRIPVPDQQDFQTMLLELLPFVKQLFTEKWGKRDYHAFCEGNCGATIVLDGHQKATRRVCAIKKVSVPSNDGPIRDVKVGCSATPVFKSKKCREHLLSTDNDNGEPEVSNIRLPRTVVMSESKGN</sequence>
<dbReference type="AlphaFoldDB" id="A0A818Q0B0"/>
<dbReference type="Proteomes" id="UP000663862">
    <property type="component" value="Unassembled WGS sequence"/>
</dbReference>
<proteinExistence type="predicted"/>
<dbReference type="EMBL" id="CAJNYU010003064">
    <property type="protein sequence ID" value="CAF3632641.1"/>
    <property type="molecule type" value="Genomic_DNA"/>
</dbReference>
<comment type="caution">
    <text evidence="1">The sequence shown here is derived from an EMBL/GenBank/DDBJ whole genome shotgun (WGS) entry which is preliminary data.</text>
</comment>
<evidence type="ECO:0000313" key="2">
    <source>
        <dbReference type="EMBL" id="CAF4584214.1"/>
    </source>
</evidence>
<gene>
    <name evidence="1" type="ORF">FME351_LOCUS23524</name>
    <name evidence="2" type="ORF">TSG867_LOCUS26774</name>
</gene>
<protein>
    <submittedName>
        <fullName evidence="1">Uncharacterized protein</fullName>
    </submittedName>
</protein>